<dbReference type="EMBL" id="CP015136">
    <property type="protein sequence ID" value="AMY08517.1"/>
    <property type="molecule type" value="Genomic_DNA"/>
</dbReference>
<organism evidence="1 2">
    <name type="scientific">Luteitalea pratensis</name>
    <dbReference type="NCBI Taxonomy" id="1855912"/>
    <lineage>
        <taxon>Bacteria</taxon>
        <taxon>Pseudomonadati</taxon>
        <taxon>Acidobacteriota</taxon>
        <taxon>Vicinamibacteria</taxon>
        <taxon>Vicinamibacterales</taxon>
        <taxon>Vicinamibacteraceae</taxon>
        <taxon>Luteitalea</taxon>
    </lineage>
</organism>
<dbReference type="GO" id="GO:0016788">
    <property type="term" value="F:hydrolase activity, acting on ester bonds"/>
    <property type="evidence" value="ECO:0007669"/>
    <property type="project" value="UniProtKB-ARBA"/>
</dbReference>
<dbReference type="Gene3D" id="3.40.50.1110">
    <property type="entry name" value="SGNH hydrolase"/>
    <property type="match status" value="1"/>
</dbReference>
<keyword evidence="2" id="KW-1185">Reference proteome</keyword>
<accession>A0A143PIX3</accession>
<dbReference type="PATRIC" id="fig|1813736.3.peg.1794"/>
<dbReference type="Proteomes" id="UP000076079">
    <property type="component" value="Chromosome"/>
</dbReference>
<dbReference type="SUPFAM" id="SSF52266">
    <property type="entry name" value="SGNH hydrolase"/>
    <property type="match status" value="1"/>
</dbReference>
<dbReference type="KEGG" id="abac:LuPra_01718"/>
<evidence type="ECO:0000313" key="2">
    <source>
        <dbReference type="Proteomes" id="UP000076079"/>
    </source>
</evidence>
<dbReference type="AlphaFoldDB" id="A0A143PIX3"/>
<dbReference type="OrthoDB" id="110597at2"/>
<evidence type="ECO:0000313" key="1">
    <source>
        <dbReference type="EMBL" id="AMY08517.1"/>
    </source>
</evidence>
<sequence length="308" mass="32958">MRVLSTLVAGLILAAELGATAGTSVLFIGNSFTYGHGSAVRFYRADTVTDLNSEGIGGVPALFKSFTQQAGLEYDVSVETRGGSGLDFHLENKVGVIARRGWDVVVMHGHSLLDNDKPGDAAKLIATIQQMASVLRARNPQVDLYLMATWSRADQTYQAAGAWAGQPIEAMARDVRMAYDKAAAAASIKTAIPVGEAFTRAIQVGVADKNPYDGIEAGKLSLWTYDHYHASTHGYYLAALVIFGRLTARDPRSLGDNECSAYELGLSRSETQALQQVAFDQLADTGAVRAAPLVLPKPVNPERCVPGR</sequence>
<reference evidence="2" key="2">
    <citation type="submission" date="2016-04" db="EMBL/GenBank/DDBJ databases">
        <title>First Complete Genome Sequence of a Subdivision 6 Acidobacterium.</title>
        <authorList>
            <person name="Huang S."/>
            <person name="Vieira S."/>
            <person name="Bunk B."/>
            <person name="Riedel T."/>
            <person name="Sproeer C."/>
            <person name="Overmann J."/>
        </authorList>
    </citation>
    <scope>NUCLEOTIDE SEQUENCE [LARGE SCALE GENOMIC DNA]</scope>
    <source>
        <strain evidence="2">DSM 100886 HEG_-6_39</strain>
    </source>
</reference>
<dbReference type="InterPro" id="IPR036514">
    <property type="entry name" value="SGNH_hydro_sf"/>
</dbReference>
<dbReference type="RefSeq" id="WP_110170357.1">
    <property type="nucleotide sequence ID" value="NZ_CP015136.1"/>
</dbReference>
<name>A0A143PIX3_LUTPR</name>
<evidence type="ECO:0008006" key="3">
    <source>
        <dbReference type="Google" id="ProtNLM"/>
    </source>
</evidence>
<proteinExistence type="predicted"/>
<gene>
    <name evidence="1" type="ORF">LuPra_01718</name>
</gene>
<reference evidence="1 2" key="1">
    <citation type="journal article" date="2016" name="Genome Announc.">
        <title>First Complete Genome Sequence of a Subdivision 6 Acidobacterium Strain.</title>
        <authorList>
            <person name="Huang S."/>
            <person name="Vieira S."/>
            <person name="Bunk B."/>
            <person name="Riedel T."/>
            <person name="Sproer C."/>
            <person name="Overmann J."/>
        </authorList>
    </citation>
    <scope>NUCLEOTIDE SEQUENCE [LARGE SCALE GENOMIC DNA]</scope>
    <source>
        <strain evidence="2">DSM 100886 HEG_-6_39</strain>
    </source>
</reference>
<protein>
    <recommendedName>
        <fullName evidence="3">PEP-CTERM sorting domain-containing protein</fullName>
    </recommendedName>
</protein>